<evidence type="ECO:0000259" key="4">
    <source>
        <dbReference type="Pfam" id="PF08241"/>
    </source>
</evidence>
<dbReference type="InterPro" id="IPR029063">
    <property type="entry name" value="SAM-dependent_MTases_sf"/>
</dbReference>
<dbReference type="AlphaFoldDB" id="A0A401ZU75"/>
<dbReference type="GO" id="GO:0032259">
    <property type="term" value="P:methylation"/>
    <property type="evidence" value="ECO:0007669"/>
    <property type="project" value="UniProtKB-KW"/>
</dbReference>
<dbReference type="Gene3D" id="3.40.50.150">
    <property type="entry name" value="Vaccinia Virus protein VP39"/>
    <property type="match status" value="1"/>
</dbReference>
<keyword evidence="2 5" id="KW-0489">Methyltransferase</keyword>
<dbReference type="PANTHER" id="PTHR44942">
    <property type="entry name" value="METHYLTRANSF_11 DOMAIN-CONTAINING PROTEIN"/>
    <property type="match status" value="1"/>
</dbReference>
<dbReference type="SUPFAM" id="SSF53335">
    <property type="entry name" value="S-adenosyl-L-methionine-dependent methyltransferases"/>
    <property type="match status" value="1"/>
</dbReference>
<sequence>MNYFAYPTAARRYAAARPYFHPRVIQKIKTRLEIHKPVRRALDVACGTGQSTRALKEIAKNIVGIDSAQEMLSEALSEANIHYLQASAEALPFPHRWFDLITVSMAFHWFERSSFLAEASRVLKPGKWLVLYNHGYLGQMQENPTFAEWNRNTFLQRFPTTEQVIQHSQHPLTTEELRPFHLNLLERQMYTYSVTLTPEALADYLLTLSSVIATIEKGSAHVDDVYEWLLGHLYPLFKGETGTFEFGGYIEYLQKDS</sequence>
<proteinExistence type="inferred from homology"/>
<feature type="domain" description="Methyltransferase type 11" evidence="4">
    <location>
        <begin position="42"/>
        <end position="130"/>
    </location>
</feature>
<name>A0A401ZU75_9CHLR</name>
<dbReference type="InterPro" id="IPR051052">
    <property type="entry name" value="Diverse_substrate_MTase"/>
</dbReference>
<dbReference type="RefSeq" id="WP_126578050.1">
    <property type="nucleotide sequence ID" value="NZ_BIFR01000001.1"/>
</dbReference>
<keyword evidence="6" id="KW-1185">Reference proteome</keyword>
<gene>
    <name evidence="5" type="ORF">KTT_03080</name>
</gene>
<organism evidence="5 6">
    <name type="scientific">Tengunoibacter tsumagoiensis</name>
    <dbReference type="NCBI Taxonomy" id="2014871"/>
    <lineage>
        <taxon>Bacteria</taxon>
        <taxon>Bacillati</taxon>
        <taxon>Chloroflexota</taxon>
        <taxon>Ktedonobacteria</taxon>
        <taxon>Ktedonobacterales</taxon>
        <taxon>Dictyobacteraceae</taxon>
        <taxon>Tengunoibacter</taxon>
    </lineage>
</organism>
<protein>
    <submittedName>
        <fullName evidence="5">Methyltransferase type 11</fullName>
    </submittedName>
</protein>
<reference evidence="6" key="1">
    <citation type="submission" date="2018-12" db="EMBL/GenBank/DDBJ databases">
        <title>Tengunoibacter tsumagoiensis gen. nov., sp. nov., Dictyobacter kobayashii sp. nov., D. alpinus sp. nov., and D. joshuensis sp. nov. and description of Dictyobacteraceae fam. nov. within the order Ktedonobacterales isolated from Tengu-no-mugimeshi.</title>
        <authorList>
            <person name="Wang C.M."/>
            <person name="Zheng Y."/>
            <person name="Sakai Y."/>
            <person name="Toyoda A."/>
            <person name="Minakuchi Y."/>
            <person name="Abe K."/>
            <person name="Yokota A."/>
            <person name="Yabe S."/>
        </authorList>
    </citation>
    <scope>NUCLEOTIDE SEQUENCE [LARGE SCALE GENOMIC DNA]</scope>
    <source>
        <strain evidence="6">Uno3</strain>
    </source>
</reference>
<evidence type="ECO:0000256" key="2">
    <source>
        <dbReference type="ARBA" id="ARBA00022603"/>
    </source>
</evidence>
<dbReference type="InterPro" id="IPR013216">
    <property type="entry name" value="Methyltransf_11"/>
</dbReference>
<dbReference type="Pfam" id="PF08241">
    <property type="entry name" value="Methyltransf_11"/>
    <property type="match status" value="1"/>
</dbReference>
<accession>A0A401ZU75</accession>
<dbReference type="EMBL" id="BIFR01000001">
    <property type="protein sequence ID" value="GCE10449.1"/>
    <property type="molecule type" value="Genomic_DNA"/>
</dbReference>
<dbReference type="CDD" id="cd02440">
    <property type="entry name" value="AdoMet_MTases"/>
    <property type="match status" value="1"/>
</dbReference>
<evidence type="ECO:0000256" key="1">
    <source>
        <dbReference type="ARBA" id="ARBA00008361"/>
    </source>
</evidence>
<evidence type="ECO:0000256" key="3">
    <source>
        <dbReference type="ARBA" id="ARBA00022679"/>
    </source>
</evidence>
<comment type="caution">
    <text evidence="5">The sequence shown here is derived from an EMBL/GenBank/DDBJ whole genome shotgun (WGS) entry which is preliminary data.</text>
</comment>
<dbReference type="GO" id="GO:0008757">
    <property type="term" value="F:S-adenosylmethionine-dependent methyltransferase activity"/>
    <property type="evidence" value="ECO:0007669"/>
    <property type="project" value="InterPro"/>
</dbReference>
<evidence type="ECO:0000313" key="5">
    <source>
        <dbReference type="EMBL" id="GCE10449.1"/>
    </source>
</evidence>
<evidence type="ECO:0000313" key="6">
    <source>
        <dbReference type="Proteomes" id="UP000287352"/>
    </source>
</evidence>
<dbReference type="PANTHER" id="PTHR44942:SF4">
    <property type="entry name" value="METHYLTRANSFERASE TYPE 11 DOMAIN-CONTAINING PROTEIN"/>
    <property type="match status" value="1"/>
</dbReference>
<comment type="similarity">
    <text evidence="1">Belongs to the methyltransferase superfamily.</text>
</comment>
<dbReference type="Proteomes" id="UP000287352">
    <property type="component" value="Unassembled WGS sequence"/>
</dbReference>
<dbReference type="OrthoDB" id="9808140at2"/>
<keyword evidence="3 5" id="KW-0808">Transferase</keyword>